<dbReference type="EMBL" id="UYRX01000867">
    <property type="protein sequence ID" value="VDK86775.1"/>
    <property type="molecule type" value="Genomic_DNA"/>
</dbReference>
<dbReference type="AlphaFoldDB" id="A0A3P6TYY1"/>
<dbReference type="Proteomes" id="UP000277928">
    <property type="component" value="Unassembled WGS sequence"/>
</dbReference>
<keyword evidence="3" id="KW-1185">Reference proteome</keyword>
<keyword evidence="1" id="KW-0732">Signal</keyword>
<reference evidence="2 3" key="1">
    <citation type="submission" date="2018-08" db="EMBL/GenBank/DDBJ databases">
        <authorList>
            <person name="Laetsch R D."/>
            <person name="Stevens L."/>
            <person name="Kumar S."/>
            <person name="Blaxter L. M."/>
        </authorList>
    </citation>
    <scope>NUCLEOTIDE SEQUENCE [LARGE SCALE GENOMIC DNA]</scope>
</reference>
<evidence type="ECO:0000256" key="1">
    <source>
        <dbReference type="SAM" id="SignalP"/>
    </source>
</evidence>
<feature type="signal peptide" evidence="1">
    <location>
        <begin position="1"/>
        <end position="28"/>
    </location>
</feature>
<feature type="chain" id="PRO_5018054002" evidence="1">
    <location>
        <begin position="29"/>
        <end position="82"/>
    </location>
</feature>
<sequence>MAEYSKRTVHLLVTLCLLICLAANETEAERSNADRVRVKRQFFGLSLNPFDWLHGFGHFFGGRPFGGRRVWRRRFSRIRHGW</sequence>
<proteinExistence type="predicted"/>
<organism evidence="2 3">
    <name type="scientific">Litomosoides sigmodontis</name>
    <name type="common">Filarial nematode worm</name>
    <dbReference type="NCBI Taxonomy" id="42156"/>
    <lineage>
        <taxon>Eukaryota</taxon>
        <taxon>Metazoa</taxon>
        <taxon>Ecdysozoa</taxon>
        <taxon>Nematoda</taxon>
        <taxon>Chromadorea</taxon>
        <taxon>Rhabditida</taxon>
        <taxon>Spirurina</taxon>
        <taxon>Spiruromorpha</taxon>
        <taxon>Filarioidea</taxon>
        <taxon>Onchocercidae</taxon>
        <taxon>Litomosoides</taxon>
    </lineage>
</organism>
<evidence type="ECO:0000313" key="2">
    <source>
        <dbReference type="EMBL" id="VDK86775.1"/>
    </source>
</evidence>
<name>A0A3P6TYY1_LITSI</name>
<protein>
    <submittedName>
        <fullName evidence="2">Uncharacterized protein</fullName>
    </submittedName>
</protein>
<accession>A0A3P6TYY1</accession>
<evidence type="ECO:0000313" key="3">
    <source>
        <dbReference type="Proteomes" id="UP000277928"/>
    </source>
</evidence>
<gene>
    <name evidence="2" type="ORF">NLS_LOCUS7800</name>
</gene>